<evidence type="ECO:0000313" key="2">
    <source>
        <dbReference type="Proteomes" id="UP001283361"/>
    </source>
</evidence>
<gene>
    <name evidence="1" type="ORF">RRG08_060122</name>
</gene>
<organism evidence="1 2">
    <name type="scientific">Elysia crispata</name>
    <name type="common">lettuce slug</name>
    <dbReference type="NCBI Taxonomy" id="231223"/>
    <lineage>
        <taxon>Eukaryota</taxon>
        <taxon>Metazoa</taxon>
        <taxon>Spiralia</taxon>
        <taxon>Lophotrochozoa</taxon>
        <taxon>Mollusca</taxon>
        <taxon>Gastropoda</taxon>
        <taxon>Heterobranchia</taxon>
        <taxon>Euthyneura</taxon>
        <taxon>Panpulmonata</taxon>
        <taxon>Sacoglossa</taxon>
        <taxon>Placobranchoidea</taxon>
        <taxon>Plakobranchidae</taxon>
        <taxon>Elysia</taxon>
    </lineage>
</organism>
<reference evidence="1" key="1">
    <citation type="journal article" date="2023" name="G3 (Bethesda)">
        <title>A reference genome for the long-term kleptoplast-retaining sea slug Elysia crispata morphotype clarki.</title>
        <authorList>
            <person name="Eastman K.E."/>
            <person name="Pendleton A.L."/>
            <person name="Shaikh M.A."/>
            <person name="Suttiyut T."/>
            <person name="Ogas R."/>
            <person name="Tomko P."/>
            <person name="Gavelis G."/>
            <person name="Widhalm J.R."/>
            <person name="Wisecaver J.H."/>
        </authorList>
    </citation>
    <scope>NUCLEOTIDE SEQUENCE</scope>
    <source>
        <strain evidence="1">ECLA1</strain>
    </source>
</reference>
<dbReference type="Proteomes" id="UP001283361">
    <property type="component" value="Unassembled WGS sequence"/>
</dbReference>
<protein>
    <submittedName>
        <fullName evidence="1">Uncharacterized protein</fullName>
    </submittedName>
</protein>
<comment type="caution">
    <text evidence="1">The sequence shown here is derived from an EMBL/GenBank/DDBJ whole genome shotgun (WGS) entry which is preliminary data.</text>
</comment>
<accession>A0AAE1BBN4</accession>
<dbReference type="EMBL" id="JAWDGP010000184">
    <property type="protein sequence ID" value="KAK3803150.1"/>
    <property type="molecule type" value="Genomic_DNA"/>
</dbReference>
<keyword evidence="2" id="KW-1185">Reference proteome</keyword>
<dbReference type="AlphaFoldDB" id="A0AAE1BBN4"/>
<evidence type="ECO:0000313" key="1">
    <source>
        <dbReference type="EMBL" id="KAK3803150.1"/>
    </source>
</evidence>
<sequence length="82" mass="9002">MVGLVGLAAMELDKARAKKVKATYNGHWDQRTVKATGCGIASAIPVCILDLSDYFRQSIDRLSVTVKEIKCQFSLSGKKEKL</sequence>
<name>A0AAE1BBN4_9GAST</name>
<proteinExistence type="predicted"/>